<dbReference type="STRING" id="1121927.GOHSU_18_00030"/>
<feature type="region of interest" description="Disordered" evidence="1">
    <location>
        <begin position="1"/>
        <end position="97"/>
    </location>
</feature>
<feature type="compositionally biased region" description="Basic and acidic residues" evidence="1">
    <location>
        <begin position="11"/>
        <end position="20"/>
    </location>
</feature>
<dbReference type="AlphaFoldDB" id="L7LB35"/>
<comment type="caution">
    <text evidence="2">The sequence shown here is derived from an EMBL/GenBank/DDBJ whole genome shotgun (WGS) entry which is preliminary data.</text>
</comment>
<organism evidence="2 3">
    <name type="scientific">Gordonia hirsuta DSM 44140 = NBRC 16056</name>
    <dbReference type="NCBI Taxonomy" id="1121927"/>
    <lineage>
        <taxon>Bacteria</taxon>
        <taxon>Bacillati</taxon>
        <taxon>Actinomycetota</taxon>
        <taxon>Actinomycetes</taxon>
        <taxon>Mycobacteriales</taxon>
        <taxon>Gordoniaceae</taxon>
        <taxon>Gordonia</taxon>
    </lineage>
</organism>
<dbReference type="EMBL" id="BANT01000018">
    <property type="protein sequence ID" value="GAC57248.1"/>
    <property type="molecule type" value="Genomic_DNA"/>
</dbReference>
<proteinExistence type="predicted"/>
<dbReference type="InterPro" id="IPR013207">
    <property type="entry name" value="LGFP"/>
</dbReference>
<sequence>MLLITVGAESDDPKKEEYAETHAPSYRRRHRRNCCRHAHRGRLQFDDSKDSASSAASVAASAAGSAASAATEAGSSAASAAAKAAKNGVELEAADGSTVKLTGPIAVKYAESTDEQKSDLGKPMTGDDASGTSESGVVFQQFDGGVITAKNNDSGTPAYITWGKIRDAWNVKRDSDGQPSADGKGGSNGPLGAATSDETVDGDMKKSTFEHGEITFNTSDDKVTVTVNGKEVDAE</sequence>
<dbReference type="Pfam" id="PF08310">
    <property type="entry name" value="LGFP"/>
    <property type="match status" value="1"/>
</dbReference>
<name>L7LB35_9ACTN</name>
<feature type="compositionally biased region" description="Basic residues" evidence="1">
    <location>
        <begin position="25"/>
        <end position="42"/>
    </location>
</feature>
<accession>L7LB35</accession>
<feature type="region of interest" description="Disordered" evidence="1">
    <location>
        <begin position="110"/>
        <end position="134"/>
    </location>
</feature>
<feature type="compositionally biased region" description="Low complexity" evidence="1">
    <location>
        <begin position="51"/>
        <end position="85"/>
    </location>
</feature>
<evidence type="ECO:0000256" key="1">
    <source>
        <dbReference type="SAM" id="MobiDB-lite"/>
    </source>
</evidence>
<feature type="region of interest" description="Disordered" evidence="1">
    <location>
        <begin position="172"/>
        <end position="212"/>
    </location>
</feature>
<reference evidence="2 3" key="1">
    <citation type="submission" date="2012-12" db="EMBL/GenBank/DDBJ databases">
        <title>Whole genome shotgun sequence of Gordonia hirsuta NBRC 16056.</title>
        <authorList>
            <person name="Isaki-Nakamura S."/>
            <person name="Hosoyama A."/>
            <person name="Tsuchikane K."/>
            <person name="Katsumata H."/>
            <person name="Baba S."/>
            <person name="Yamazaki S."/>
            <person name="Fujita N."/>
        </authorList>
    </citation>
    <scope>NUCLEOTIDE SEQUENCE [LARGE SCALE GENOMIC DNA]</scope>
    <source>
        <strain evidence="2 3">NBRC 16056</strain>
    </source>
</reference>
<keyword evidence="3" id="KW-1185">Reference proteome</keyword>
<protein>
    <recommendedName>
        <fullName evidence="4">LGFP repeat-containing protein</fullName>
    </recommendedName>
</protein>
<gene>
    <name evidence="2" type="ORF">GOHSU_18_00030</name>
</gene>
<feature type="compositionally biased region" description="Basic and acidic residues" evidence="1">
    <location>
        <begin position="202"/>
        <end position="212"/>
    </location>
</feature>
<dbReference type="Proteomes" id="UP000053405">
    <property type="component" value="Unassembled WGS sequence"/>
</dbReference>
<evidence type="ECO:0000313" key="3">
    <source>
        <dbReference type="Proteomes" id="UP000053405"/>
    </source>
</evidence>
<evidence type="ECO:0000313" key="2">
    <source>
        <dbReference type="EMBL" id="GAC57248.1"/>
    </source>
</evidence>
<evidence type="ECO:0008006" key="4">
    <source>
        <dbReference type="Google" id="ProtNLM"/>
    </source>
</evidence>
<dbReference type="eggNOG" id="COG5479">
    <property type="taxonomic scope" value="Bacteria"/>
</dbReference>